<organism evidence="2 3">
    <name type="scientific">Psychrobacter alimentarius</name>
    <dbReference type="NCBI Taxonomy" id="261164"/>
    <lineage>
        <taxon>Bacteria</taxon>
        <taxon>Pseudomonadati</taxon>
        <taxon>Pseudomonadota</taxon>
        <taxon>Gammaproteobacteria</taxon>
        <taxon>Moraxellales</taxon>
        <taxon>Moraxellaceae</taxon>
        <taxon>Psychrobacter</taxon>
    </lineage>
</organism>
<feature type="compositionally biased region" description="Basic and acidic residues" evidence="1">
    <location>
        <begin position="43"/>
        <end position="57"/>
    </location>
</feature>
<evidence type="ECO:0000313" key="3">
    <source>
        <dbReference type="Proteomes" id="UP000076104"/>
    </source>
</evidence>
<dbReference type="EMBL" id="CP014945">
    <property type="protein sequence ID" value="AMT97111.1"/>
    <property type="molecule type" value="Genomic_DNA"/>
</dbReference>
<name>A0ABN4N3S5_9GAMM</name>
<dbReference type="Proteomes" id="UP000076104">
    <property type="component" value="Chromosome"/>
</dbReference>
<sequence>MNCANAIYYSLLSLYSSKYAVSASRVALALGLVISLTKQPARLQKEKTMSKGQDSKKNVKKKPLLTAKEKKAAKQAKKDDNGSILGKH</sequence>
<accession>A0ABN4N3S5</accession>
<evidence type="ECO:0000313" key="2">
    <source>
        <dbReference type="EMBL" id="AMT97111.1"/>
    </source>
</evidence>
<keyword evidence="3" id="KW-1185">Reference proteome</keyword>
<protein>
    <submittedName>
        <fullName evidence="2">Uncharacterized protein</fullName>
    </submittedName>
</protein>
<evidence type="ECO:0000256" key="1">
    <source>
        <dbReference type="SAM" id="MobiDB-lite"/>
    </source>
</evidence>
<reference evidence="2 3" key="1">
    <citation type="submission" date="2016-03" db="EMBL/GenBank/DDBJ databases">
        <title>Genome sequencing of Psychrobacter alimentarius PAMC 27889.</title>
        <authorList>
            <person name="Lee J."/>
            <person name="Kim O.-S."/>
        </authorList>
    </citation>
    <scope>NUCLEOTIDE SEQUENCE [LARGE SCALE GENOMIC DNA]</scope>
    <source>
        <strain evidence="2 3">PAMC 27889</strain>
    </source>
</reference>
<feature type="compositionally biased region" description="Basic and acidic residues" evidence="1">
    <location>
        <begin position="67"/>
        <end position="81"/>
    </location>
</feature>
<feature type="region of interest" description="Disordered" evidence="1">
    <location>
        <begin position="42"/>
        <end position="88"/>
    </location>
</feature>
<proteinExistence type="predicted"/>
<gene>
    <name evidence="2" type="ORF">A3K91_1508</name>
</gene>